<accession>A0ABN6J6I2</accession>
<name>A0ABN6J6I2_9CLOT</name>
<dbReference type="RefSeq" id="WP_224034974.1">
    <property type="nucleotide sequence ID" value="NZ_AP024849.1"/>
</dbReference>
<gene>
    <name evidence="1" type="ORF">psyc5s11_48030</name>
</gene>
<protein>
    <recommendedName>
        <fullName evidence="3">Methyl-accepting chemotaxis protein</fullName>
    </recommendedName>
</protein>
<reference evidence="2" key="1">
    <citation type="submission" date="2021-07" db="EMBL/GenBank/DDBJ databases">
        <title>Complete genome sequencing of a Clostridium isolate.</title>
        <authorList>
            <person name="Ueki A."/>
            <person name="Tonouchi A."/>
        </authorList>
    </citation>
    <scope>NUCLEOTIDE SEQUENCE [LARGE SCALE GENOMIC DNA]</scope>
    <source>
        <strain evidence="2">C5S11</strain>
    </source>
</reference>
<sequence length="48" mass="5266">MTAGVYQISKVVQTNSATAQELAASTEELVSQTQIIETEMSKYTLKEN</sequence>
<dbReference type="Proteomes" id="UP000824633">
    <property type="component" value="Chromosome"/>
</dbReference>
<proteinExistence type="predicted"/>
<evidence type="ECO:0000313" key="1">
    <source>
        <dbReference type="EMBL" id="BCZ48736.1"/>
    </source>
</evidence>
<evidence type="ECO:0000313" key="2">
    <source>
        <dbReference type="Proteomes" id="UP000824633"/>
    </source>
</evidence>
<dbReference type="EMBL" id="AP024849">
    <property type="protein sequence ID" value="BCZ48736.1"/>
    <property type="molecule type" value="Genomic_DNA"/>
</dbReference>
<evidence type="ECO:0008006" key="3">
    <source>
        <dbReference type="Google" id="ProtNLM"/>
    </source>
</evidence>
<keyword evidence="2" id="KW-1185">Reference proteome</keyword>
<organism evidence="1 2">
    <name type="scientific">Clostridium gelidum</name>
    <dbReference type="NCBI Taxonomy" id="704125"/>
    <lineage>
        <taxon>Bacteria</taxon>
        <taxon>Bacillati</taxon>
        <taxon>Bacillota</taxon>
        <taxon>Clostridia</taxon>
        <taxon>Eubacteriales</taxon>
        <taxon>Clostridiaceae</taxon>
        <taxon>Clostridium</taxon>
    </lineage>
</organism>